<dbReference type="PANTHER" id="PTHR16318:SF0">
    <property type="entry name" value="GAMMA-SECRETASE SUBUNIT PEN-2"/>
    <property type="match status" value="1"/>
</dbReference>
<dbReference type="AlphaFoldDB" id="A0A643C1N8"/>
<evidence type="ECO:0000256" key="7">
    <source>
        <dbReference type="ARBA" id="ARBA00023136"/>
    </source>
</evidence>
<comment type="caution">
    <text evidence="9">The sequence shown here is derived from an EMBL/GenBank/DDBJ whole genome shotgun (WGS) entry which is preliminary data.</text>
</comment>
<evidence type="ECO:0000256" key="4">
    <source>
        <dbReference type="ARBA" id="ARBA00022692"/>
    </source>
</evidence>
<dbReference type="PANTHER" id="PTHR16318">
    <property type="entry name" value="GAMMA-SECRETASE SUBUNIT PEN-2"/>
    <property type="match status" value="1"/>
</dbReference>
<dbReference type="OrthoDB" id="524898at2759"/>
<dbReference type="Proteomes" id="UP000437017">
    <property type="component" value="Unassembled WGS sequence"/>
</dbReference>
<feature type="transmembrane region" description="Helical" evidence="8">
    <location>
        <begin position="109"/>
        <end position="132"/>
    </location>
</feature>
<feature type="non-terminal residue" evidence="9">
    <location>
        <position position="1"/>
    </location>
</feature>
<dbReference type="GO" id="GO:0007219">
    <property type="term" value="P:Notch signaling pathway"/>
    <property type="evidence" value="ECO:0007669"/>
    <property type="project" value="UniProtKB-KW"/>
</dbReference>
<evidence type="ECO:0000256" key="2">
    <source>
        <dbReference type="ARBA" id="ARBA00009607"/>
    </source>
</evidence>
<organism evidence="9 10">
    <name type="scientific">Balaenoptera physalus</name>
    <name type="common">Fin whale</name>
    <name type="synonym">Balaena physalus</name>
    <dbReference type="NCBI Taxonomy" id="9770"/>
    <lineage>
        <taxon>Eukaryota</taxon>
        <taxon>Metazoa</taxon>
        <taxon>Chordata</taxon>
        <taxon>Craniata</taxon>
        <taxon>Vertebrata</taxon>
        <taxon>Euteleostomi</taxon>
        <taxon>Mammalia</taxon>
        <taxon>Eutheria</taxon>
        <taxon>Laurasiatheria</taxon>
        <taxon>Artiodactyla</taxon>
        <taxon>Whippomorpha</taxon>
        <taxon>Cetacea</taxon>
        <taxon>Mysticeti</taxon>
        <taxon>Balaenopteridae</taxon>
        <taxon>Balaenoptera</taxon>
    </lineage>
</organism>
<dbReference type="GO" id="GO:0070765">
    <property type="term" value="C:gamma-secretase complex"/>
    <property type="evidence" value="ECO:0007669"/>
    <property type="project" value="TreeGrafter"/>
</dbReference>
<evidence type="ECO:0000313" key="9">
    <source>
        <dbReference type="EMBL" id="KAB0394181.1"/>
    </source>
</evidence>
<proteinExistence type="inferred from homology"/>
<comment type="subcellular location">
    <subcellularLocation>
        <location evidence="1">Golgi apparatus</location>
        <location evidence="1">Golgi stack membrane</location>
        <topology evidence="1">Multi-pass membrane protein</topology>
    </subcellularLocation>
</comment>
<keyword evidence="6 8" id="KW-1133">Transmembrane helix</keyword>
<evidence type="ECO:0000313" key="10">
    <source>
        <dbReference type="Proteomes" id="UP000437017"/>
    </source>
</evidence>
<evidence type="ECO:0000256" key="6">
    <source>
        <dbReference type="ARBA" id="ARBA00022989"/>
    </source>
</evidence>
<dbReference type="EMBL" id="SGJD01002880">
    <property type="protein sequence ID" value="KAB0394181.1"/>
    <property type="molecule type" value="Genomic_DNA"/>
</dbReference>
<keyword evidence="10" id="KW-1185">Reference proteome</keyword>
<accession>A0A643C1N8</accession>
<evidence type="ECO:0000256" key="1">
    <source>
        <dbReference type="ARBA" id="ARBA00004205"/>
    </source>
</evidence>
<name>A0A643C1N8_BALPH</name>
<dbReference type="GO" id="GO:0032580">
    <property type="term" value="C:Golgi cisterna membrane"/>
    <property type="evidence" value="ECO:0007669"/>
    <property type="project" value="UniProtKB-SubCell"/>
</dbReference>
<keyword evidence="4 8" id="KW-0812">Transmembrane</keyword>
<keyword evidence="5" id="KW-0914">Notch signaling pathway</keyword>
<dbReference type="InterPro" id="IPR019379">
    <property type="entry name" value="Gamma_Secretase_Asp_P_PEN2"/>
</dbReference>
<sequence>RMRAALPDQKDYKVQRYLRHLAQKSVVESGKGGQGLGLALKTLGRPGPSATMNLERVSNEEKLNLCRKYYLGGFAFLPFLWLVNIFWFFREAFLVPAYTEQSQIKGYVWRSAVGFLFWVIVLTTWITIFQIYRPRWGALGDYLSFTIPLGTP</sequence>
<feature type="transmembrane region" description="Helical" evidence="8">
    <location>
        <begin position="69"/>
        <end position="89"/>
    </location>
</feature>
<protein>
    <recommendedName>
        <fullName evidence="3">Gamma-secretase subunit PEN-2</fullName>
    </recommendedName>
</protein>
<evidence type="ECO:0000256" key="8">
    <source>
        <dbReference type="SAM" id="Phobius"/>
    </source>
</evidence>
<gene>
    <name evidence="9" type="ORF">E2I00_015247</name>
</gene>
<evidence type="ECO:0000256" key="3">
    <source>
        <dbReference type="ARBA" id="ARBA00018306"/>
    </source>
</evidence>
<dbReference type="GO" id="GO:0007220">
    <property type="term" value="P:Notch receptor processing"/>
    <property type="evidence" value="ECO:0007669"/>
    <property type="project" value="TreeGrafter"/>
</dbReference>
<keyword evidence="7 8" id="KW-0472">Membrane</keyword>
<dbReference type="Pfam" id="PF10251">
    <property type="entry name" value="PEN-2"/>
    <property type="match status" value="1"/>
</dbReference>
<comment type="similarity">
    <text evidence="2">Belongs to the PEN-2 family.</text>
</comment>
<evidence type="ECO:0000256" key="5">
    <source>
        <dbReference type="ARBA" id="ARBA00022976"/>
    </source>
</evidence>
<reference evidence="9 10" key="1">
    <citation type="journal article" date="2019" name="PLoS ONE">
        <title>Genomic analyses reveal an absence of contemporary introgressive admixture between fin whales and blue whales, despite known hybrids.</title>
        <authorList>
            <person name="Westbury M.V."/>
            <person name="Petersen B."/>
            <person name="Lorenzen E.D."/>
        </authorList>
    </citation>
    <scope>NUCLEOTIDE SEQUENCE [LARGE SCALE GENOMIC DNA]</scope>
    <source>
        <strain evidence="9">FinWhale-01</strain>
    </source>
</reference>